<evidence type="ECO:0000256" key="2">
    <source>
        <dbReference type="ARBA" id="ARBA00012438"/>
    </source>
</evidence>
<feature type="transmembrane region" description="Helical" evidence="11">
    <location>
        <begin position="168"/>
        <end position="187"/>
    </location>
</feature>
<protein>
    <recommendedName>
        <fullName evidence="2">histidine kinase</fullName>
        <ecNumber evidence="2">2.7.13.3</ecNumber>
    </recommendedName>
</protein>
<feature type="coiled-coil region" evidence="9">
    <location>
        <begin position="217"/>
        <end position="244"/>
    </location>
</feature>
<proteinExistence type="predicted"/>
<evidence type="ECO:0000256" key="11">
    <source>
        <dbReference type="SAM" id="Phobius"/>
    </source>
</evidence>
<dbReference type="GO" id="GO:0046983">
    <property type="term" value="F:protein dimerization activity"/>
    <property type="evidence" value="ECO:0007669"/>
    <property type="project" value="InterPro"/>
</dbReference>
<dbReference type="Proteomes" id="UP001165074">
    <property type="component" value="Unassembled WGS sequence"/>
</dbReference>
<evidence type="ECO:0000256" key="6">
    <source>
        <dbReference type="ARBA" id="ARBA00022777"/>
    </source>
</evidence>
<keyword evidence="3" id="KW-0597">Phosphoprotein</keyword>
<feature type="domain" description="Signal transduction histidine kinase subgroup 3 dimerisation and phosphoacceptor" evidence="13">
    <location>
        <begin position="242"/>
        <end position="308"/>
    </location>
</feature>
<evidence type="ECO:0000256" key="9">
    <source>
        <dbReference type="SAM" id="Coils"/>
    </source>
</evidence>
<dbReference type="InterPro" id="IPR011712">
    <property type="entry name" value="Sig_transdc_His_kin_sub3_dim/P"/>
</dbReference>
<feature type="transmembrane region" description="Helical" evidence="11">
    <location>
        <begin position="85"/>
        <end position="103"/>
    </location>
</feature>
<dbReference type="AlphaFoldDB" id="A0A9W6SDP3"/>
<name>A0A9W6SDP3_9ACTN</name>
<keyword evidence="8" id="KW-0902">Two-component regulatory system</keyword>
<evidence type="ECO:0000256" key="4">
    <source>
        <dbReference type="ARBA" id="ARBA00022679"/>
    </source>
</evidence>
<evidence type="ECO:0000256" key="8">
    <source>
        <dbReference type="ARBA" id="ARBA00023012"/>
    </source>
</evidence>
<dbReference type="GO" id="GO:0016020">
    <property type="term" value="C:membrane"/>
    <property type="evidence" value="ECO:0007669"/>
    <property type="project" value="InterPro"/>
</dbReference>
<keyword evidence="7" id="KW-0067">ATP-binding</keyword>
<keyword evidence="5" id="KW-0547">Nucleotide-binding</keyword>
<evidence type="ECO:0000313" key="15">
    <source>
        <dbReference type="Proteomes" id="UP001165074"/>
    </source>
</evidence>
<dbReference type="GO" id="GO:0000155">
    <property type="term" value="F:phosphorelay sensor kinase activity"/>
    <property type="evidence" value="ECO:0007669"/>
    <property type="project" value="InterPro"/>
</dbReference>
<dbReference type="InterPro" id="IPR050482">
    <property type="entry name" value="Sensor_HK_TwoCompSys"/>
</dbReference>
<dbReference type="PANTHER" id="PTHR24421:SF10">
    <property type="entry name" value="NITRATE_NITRITE SENSOR PROTEIN NARQ"/>
    <property type="match status" value="1"/>
</dbReference>
<keyword evidence="4" id="KW-0808">Transferase</keyword>
<dbReference type="PANTHER" id="PTHR24421">
    <property type="entry name" value="NITRATE/NITRITE SENSOR PROTEIN NARX-RELATED"/>
    <property type="match status" value="1"/>
</dbReference>
<dbReference type="EC" id="2.7.13.3" evidence="2"/>
<sequence>MTNAPTVKITGAPGHLLTVGSFRVFWNVMRPASTTAARHRLGRRAAVSGQKQDPAYSLRRSRRPAHAPYRLEVDRIRRLLGRRVGWIRLALLVCALGYLLQQWPGLSPADAVLAIVSTALTLAGGRLPLTVVTGQSALLVLAHYFGHATPVGIKVLASVAVFEVVLRRWGPAAVAGALALASAYVAVHVPALPGGLFSLIYRIAVVVGGPVLLAAYFRSVEQVARGAREQAAEAERAARMAERTALARELHDIVAHHMASMALRVGVARHVIPETDPRVTEVLDDVHASATTALGDLRRLLAALRDPADAAGRPAGPDQLTATLEELIERARHAGLTIESSVSPDLAAIDAVRGLAVLRLVQEGLTNVVKHAGPAASVRLAVHTVDDQVRLEIRNDAPDRPRENGVRPLPGAGHGLLGMRERVDLVGGTLQAGPTPDGWRLAAVLPQPLS</sequence>
<dbReference type="EMBL" id="BSTK01000017">
    <property type="protein sequence ID" value="GLY90797.1"/>
    <property type="molecule type" value="Genomic_DNA"/>
</dbReference>
<keyword evidence="11" id="KW-0472">Membrane</keyword>
<evidence type="ECO:0000256" key="10">
    <source>
        <dbReference type="SAM" id="MobiDB-lite"/>
    </source>
</evidence>
<dbReference type="InterPro" id="IPR036890">
    <property type="entry name" value="HATPase_C_sf"/>
</dbReference>
<evidence type="ECO:0000259" key="12">
    <source>
        <dbReference type="Pfam" id="PF02518"/>
    </source>
</evidence>
<dbReference type="InterPro" id="IPR003594">
    <property type="entry name" value="HATPase_dom"/>
</dbReference>
<feature type="region of interest" description="Disordered" evidence="10">
    <location>
        <begin position="40"/>
        <end position="61"/>
    </location>
</feature>
<evidence type="ECO:0000313" key="14">
    <source>
        <dbReference type="EMBL" id="GLY90797.1"/>
    </source>
</evidence>
<dbReference type="Pfam" id="PF02518">
    <property type="entry name" value="HATPase_c"/>
    <property type="match status" value="1"/>
</dbReference>
<evidence type="ECO:0000256" key="3">
    <source>
        <dbReference type="ARBA" id="ARBA00022553"/>
    </source>
</evidence>
<dbReference type="Gene3D" id="1.20.5.1930">
    <property type="match status" value="1"/>
</dbReference>
<evidence type="ECO:0000256" key="1">
    <source>
        <dbReference type="ARBA" id="ARBA00000085"/>
    </source>
</evidence>
<dbReference type="Pfam" id="PF07730">
    <property type="entry name" value="HisKA_3"/>
    <property type="match status" value="1"/>
</dbReference>
<comment type="caution">
    <text evidence="14">The sequence shown here is derived from an EMBL/GenBank/DDBJ whole genome shotgun (WGS) entry which is preliminary data.</text>
</comment>
<dbReference type="SUPFAM" id="SSF55874">
    <property type="entry name" value="ATPase domain of HSP90 chaperone/DNA topoisomerase II/histidine kinase"/>
    <property type="match status" value="1"/>
</dbReference>
<feature type="domain" description="Histidine kinase/HSP90-like ATPase" evidence="12">
    <location>
        <begin position="357"/>
        <end position="438"/>
    </location>
</feature>
<keyword evidence="9" id="KW-0175">Coiled coil</keyword>
<accession>A0A9W6SDP3</accession>
<evidence type="ECO:0000256" key="7">
    <source>
        <dbReference type="ARBA" id="ARBA00022840"/>
    </source>
</evidence>
<gene>
    <name evidence="14" type="ORF">Airi02_087260</name>
</gene>
<keyword evidence="11" id="KW-0812">Transmembrane</keyword>
<evidence type="ECO:0000259" key="13">
    <source>
        <dbReference type="Pfam" id="PF07730"/>
    </source>
</evidence>
<feature type="transmembrane region" description="Helical" evidence="11">
    <location>
        <begin position="141"/>
        <end position="162"/>
    </location>
</feature>
<reference evidence="14" key="1">
    <citation type="submission" date="2023-03" db="EMBL/GenBank/DDBJ databases">
        <title>Actinoallomurus iriomotensis NBRC 103684.</title>
        <authorList>
            <person name="Ichikawa N."/>
            <person name="Sato H."/>
            <person name="Tonouchi N."/>
        </authorList>
    </citation>
    <scope>NUCLEOTIDE SEQUENCE</scope>
    <source>
        <strain evidence="14">NBRC 103684</strain>
    </source>
</reference>
<keyword evidence="15" id="KW-1185">Reference proteome</keyword>
<dbReference type="CDD" id="cd16917">
    <property type="entry name" value="HATPase_UhpB-NarQ-NarX-like"/>
    <property type="match status" value="1"/>
</dbReference>
<dbReference type="GO" id="GO:0005524">
    <property type="term" value="F:ATP binding"/>
    <property type="evidence" value="ECO:0007669"/>
    <property type="project" value="UniProtKB-KW"/>
</dbReference>
<feature type="transmembrane region" description="Helical" evidence="11">
    <location>
        <begin position="199"/>
        <end position="217"/>
    </location>
</feature>
<comment type="catalytic activity">
    <reaction evidence="1">
        <text>ATP + protein L-histidine = ADP + protein N-phospho-L-histidine.</text>
        <dbReference type="EC" id="2.7.13.3"/>
    </reaction>
</comment>
<dbReference type="Gene3D" id="3.30.565.10">
    <property type="entry name" value="Histidine kinase-like ATPase, C-terminal domain"/>
    <property type="match status" value="1"/>
</dbReference>
<keyword evidence="6" id="KW-0418">Kinase</keyword>
<keyword evidence="11" id="KW-1133">Transmembrane helix</keyword>
<organism evidence="14 15">
    <name type="scientific">Actinoallomurus iriomotensis</name>
    <dbReference type="NCBI Taxonomy" id="478107"/>
    <lineage>
        <taxon>Bacteria</taxon>
        <taxon>Bacillati</taxon>
        <taxon>Actinomycetota</taxon>
        <taxon>Actinomycetes</taxon>
        <taxon>Streptosporangiales</taxon>
        <taxon>Thermomonosporaceae</taxon>
        <taxon>Actinoallomurus</taxon>
    </lineage>
</organism>
<evidence type="ECO:0000256" key="5">
    <source>
        <dbReference type="ARBA" id="ARBA00022741"/>
    </source>
</evidence>